<evidence type="ECO:0000313" key="2">
    <source>
        <dbReference type="EMBL" id="CAD9865409.1"/>
    </source>
</evidence>
<dbReference type="InterPro" id="IPR002925">
    <property type="entry name" value="Dienelactn_hydro"/>
</dbReference>
<proteinExistence type="predicted"/>
<dbReference type="InterPro" id="IPR029058">
    <property type="entry name" value="AB_hydrolase_fold"/>
</dbReference>
<name>A0A7S2V0C0_9STRA</name>
<reference evidence="2" key="1">
    <citation type="submission" date="2021-01" db="EMBL/GenBank/DDBJ databases">
        <authorList>
            <person name="Corre E."/>
            <person name="Pelletier E."/>
            <person name="Niang G."/>
            <person name="Scheremetjew M."/>
            <person name="Finn R."/>
            <person name="Kale V."/>
            <person name="Holt S."/>
            <person name="Cochrane G."/>
            <person name="Meng A."/>
            <person name="Brown T."/>
            <person name="Cohen L."/>
        </authorList>
    </citation>
    <scope>NUCLEOTIDE SEQUENCE</scope>
    <source>
        <strain evidence="2">CCMP1661</strain>
    </source>
</reference>
<sequence>MESLEGQKLLWERPDGAPVRGYMYGDESSTAGVIVVQEWWGINDELRTQTLKIAQDGFKCLIPDLYRGSTAEEAEHANYLMNGLDWKGAVEDIRSACRELIKGGCTKVGVAGFSMGGALALAAAVSIPEVYCAVVFYGLPDAHLADPANCSKPIQAHFGELDNMAGFSDSVAAEALKEKLTKSGCSFEVHMYPNAGHAFMNEGEEALKRMEAMGLPIENLDEPRSAAWGRLMQFLNEHVKS</sequence>
<evidence type="ECO:0000259" key="1">
    <source>
        <dbReference type="Pfam" id="PF01738"/>
    </source>
</evidence>
<protein>
    <recommendedName>
        <fullName evidence="1">Dienelactone hydrolase domain-containing protein</fullName>
    </recommendedName>
</protein>
<dbReference type="SUPFAM" id="SSF53474">
    <property type="entry name" value="alpha/beta-Hydrolases"/>
    <property type="match status" value="1"/>
</dbReference>
<dbReference type="AlphaFoldDB" id="A0A7S2V0C0"/>
<feature type="domain" description="Dienelactone hydrolase" evidence="1">
    <location>
        <begin position="20"/>
        <end position="238"/>
    </location>
</feature>
<dbReference type="Gene3D" id="3.40.50.1820">
    <property type="entry name" value="alpha/beta hydrolase"/>
    <property type="match status" value="1"/>
</dbReference>
<organism evidence="2">
    <name type="scientific">Fibrocapsa japonica</name>
    <dbReference type="NCBI Taxonomy" id="94617"/>
    <lineage>
        <taxon>Eukaryota</taxon>
        <taxon>Sar</taxon>
        <taxon>Stramenopiles</taxon>
        <taxon>Ochrophyta</taxon>
        <taxon>Raphidophyceae</taxon>
        <taxon>Chattonellales</taxon>
        <taxon>Chattonellaceae</taxon>
        <taxon>Fibrocapsa</taxon>
    </lineage>
</organism>
<dbReference type="GO" id="GO:0016787">
    <property type="term" value="F:hydrolase activity"/>
    <property type="evidence" value="ECO:0007669"/>
    <property type="project" value="InterPro"/>
</dbReference>
<dbReference type="EMBL" id="HBHR01014132">
    <property type="protein sequence ID" value="CAD9865409.1"/>
    <property type="molecule type" value="Transcribed_RNA"/>
</dbReference>
<accession>A0A7S2V0C0</accession>
<gene>
    <name evidence="2" type="ORF">FJAP1339_LOCUS6989</name>
</gene>
<dbReference type="Pfam" id="PF01738">
    <property type="entry name" value="DLH"/>
    <property type="match status" value="1"/>
</dbReference>
<dbReference type="PANTHER" id="PTHR46623">
    <property type="entry name" value="CARBOXYMETHYLENEBUTENOLIDASE-RELATED"/>
    <property type="match status" value="1"/>
</dbReference>
<dbReference type="PANTHER" id="PTHR46623:SF6">
    <property type="entry name" value="ALPHA_BETA-HYDROLASES SUPERFAMILY PROTEIN"/>
    <property type="match status" value="1"/>
</dbReference>
<dbReference type="InterPro" id="IPR051049">
    <property type="entry name" value="Dienelactone_hydrolase-like"/>
</dbReference>